<gene>
    <name evidence="11" type="ORF">SAMN05192530_10239</name>
</gene>
<dbReference type="AlphaFoldDB" id="A0A1H0EHK6"/>
<dbReference type="FunFam" id="3.40.50.1970:FF:000003">
    <property type="entry name" value="Alcohol dehydrogenase, iron-containing"/>
    <property type="match status" value="1"/>
</dbReference>
<evidence type="ECO:0000256" key="3">
    <source>
        <dbReference type="ARBA" id="ARBA00023002"/>
    </source>
</evidence>
<dbReference type="PROSITE" id="PS00913">
    <property type="entry name" value="ADH_IRON_1"/>
    <property type="match status" value="1"/>
</dbReference>
<sequence>MSLITYLTRIQFERGAVQLLAEELALLRVTRPLIITDKGVIAAGILDAVLEGGELDAPVIYDETPGNPTENAVLAARDLYRASGCDSVVAVGGGSPLDLAKAVSLLVTHAEPLEQYAAILGGLPRIRADKPPVIAIPTTSGTGSEVGRAALITLEDGRKLGFISPYMIPSVAICDPNLTLKLPSGLTAATGMDAVTHCIETYLSPRVNAPAEAIALDGLARAMRYLRRAYRDGSDIEAREGMMMASLEGGMTFQKGLGAVHGMSHALGGLKELRLHHGTLNAVILPAVLRFTKQGNESKYTALAKAMGLAENVEIADAIVELNADLDMPKSLAEMGVPRDVVPLMVKRSLADHSTATNGRPVSGSDYEALFARAFRA</sequence>
<accession>A0A1H0EHK6</accession>
<proteinExistence type="inferred from homology"/>
<dbReference type="STRING" id="1166073.SAMN05192530_10239"/>
<dbReference type="CDD" id="cd14861">
    <property type="entry name" value="Fe-ADH-like"/>
    <property type="match status" value="1"/>
</dbReference>
<dbReference type="OrthoDB" id="9815791at2"/>
<dbReference type="GO" id="GO:0004022">
    <property type="term" value="F:alcohol dehydrogenase (NAD+) activity"/>
    <property type="evidence" value="ECO:0007669"/>
    <property type="project" value="UniProtKB-EC"/>
</dbReference>
<feature type="domain" description="Alcohol dehydrogenase iron-type/glycerol dehydrogenase GldA" evidence="9">
    <location>
        <begin position="8"/>
        <end position="176"/>
    </location>
</feature>
<dbReference type="InterPro" id="IPR056798">
    <property type="entry name" value="ADH_Fe_C"/>
</dbReference>
<evidence type="ECO:0000256" key="2">
    <source>
        <dbReference type="ARBA" id="ARBA00007358"/>
    </source>
</evidence>
<dbReference type="PANTHER" id="PTHR11496">
    <property type="entry name" value="ALCOHOL DEHYDROGENASE"/>
    <property type="match status" value="1"/>
</dbReference>
<keyword evidence="12" id="KW-1185">Reference proteome</keyword>
<evidence type="ECO:0000256" key="1">
    <source>
        <dbReference type="ARBA" id="ARBA00001962"/>
    </source>
</evidence>
<comment type="catalytic activity">
    <reaction evidence="6">
        <text>a primary alcohol + NAD(+) = an aldehyde + NADH + H(+)</text>
        <dbReference type="Rhea" id="RHEA:10736"/>
        <dbReference type="ChEBI" id="CHEBI:15378"/>
        <dbReference type="ChEBI" id="CHEBI:15734"/>
        <dbReference type="ChEBI" id="CHEBI:17478"/>
        <dbReference type="ChEBI" id="CHEBI:57540"/>
        <dbReference type="ChEBI" id="CHEBI:57945"/>
        <dbReference type="EC" id="1.1.1.1"/>
    </reaction>
</comment>
<comment type="similarity">
    <text evidence="2">Belongs to the iron-containing alcohol dehydrogenase family.</text>
</comment>
<evidence type="ECO:0000259" key="9">
    <source>
        <dbReference type="Pfam" id="PF00465"/>
    </source>
</evidence>
<dbReference type="FunFam" id="1.20.1090.10:FF:000001">
    <property type="entry name" value="Aldehyde-alcohol dehydrogenase"/>
    <property type="match status" value="1"/>
</dbReference>
<feature type="domain" description="Fe-containing alcohol dehydrogenase-like C-terminal" evidence="10">
    <location>
        <begin position="187"/>
        <end position="374"/>
    </location>
</feature>
<reference evidence="11 12" key="1">
    <citation type="submission" date="2016-10" db="EMBL/GenBank/DDBJ databases">
        <authorList>
            <person name="de Groot N.N."/>
        </authorList>
    </citation>
    <scope>NUCLEOTIDE SEQUENCE [LARGE SCALE GENOMIC DNA]</scope>
    <source>
        <strain evidence="12">L7-484,KACC 16230,DSM 25025</strain>
    </source>
</reference>
<dbReference type="PANTHER" id="PTHR11496:SF102">
    <property type="entry name" value="ALCOHOL DEHYDROGENASE 4"/>
    <property type="match status" value="1"/>
</dbReference>
<keyword evidence="3" id="KW-0560">Oxidoreductase</keyword>
<evidence type="ECO:0000256" key="4">
    <source>
        <dbReference type="ARBA" id="ARBA00023027"/>
    </source>
</evidence>
<comment type="cofactor">
    <cofactor evidence="1">
        <name>Fe cation</name>
        <dbReference type="ChEBI" id="CHEBI:24875"/>
    </cofactor>
</comment>
<evidence type="ECO:0000313" key="12">
    <source>
        <dbReference type="Proteomes" id="UP000198793"/>
    </source>
</evidence>
<evidence type="ECO:0000256" key="6">
    <source>
        <dbReference type="ARBA" id="ARBA00049243"/>
    </source>
</evidence>
<protein>
    <recommendedName>
        <fullName evidence="7">Alcohol dehydrogenase 2</fullName>
    </recommendedName>
    <alternativeName>
        <fullName evidence="8">Alcohol dehydrogenase II</fullName>
    </alternativeName>
</protein>
<evidence type="ECO:0000313" key="11">
    <source>
        <dbReference type="EMBL" id="SDN81756.1"/>
    </source>
</evidence>
<evidence type="ECO:0000256" key="5">
    <source>
        <dbReference type="ARBA" id="ARBA00049164"/>
    </source>
</evidence>
<evidence type="ECO:0000259" key="10">
    <source>
        <dbReference type="Pfam" id="PF25137"/>
    </source>
</evidence>
<dbReference type="EMBL" id="FNIT01000002">
    <property type="protein sequence ID" value="SDN81756.1"/>
    <property type="molecule type" value="Genomic_DNA"/>
</dbReference>
<dbReference type="SUPFAM" id="SSF56796">
    <property type="entry name" value="Dehydroquinate synthase-like"/>
    <property type="match status" value="1"/>
</dbReference>
<name>A0A1H0EHK6_9HYPH</name>
<comment type="catalytic activity">
    <reaction evidence="5">
        <text>a secondary alcohol + NAD(+) = a ketone + NADH + H(+)</text>
        <dbReference type="Rhea" id="RHEA:10740"/>
        <dbReference type="ChEBI" id="CHEBI:15378"/>
        <dbReference type="ChEBI" id="CHEBI:17087"/>
        <dbReference type="ChEBI" id="CHEBI:35681"/>
        <dbReference type="ChEBI" id="CHEBI:57540"/>
        <dbReference type="ChEBI" id="CHEBI:57945"/>
        <dbReference type="EC" id="1.1.1.1"/>
    </reaction>
</comment>
<dbReference type="InterPro" id="IPR001670">
    <property type="entry name" value="ADH_Fe/GldA"/>
</dbReference>
<dbReference type="Gene3D" id="1.20.1090.10">
    <property type="entry name" value="Dehydroquinate synthase-like - alpha domain"/>
    <property type="match status" value="1"/>
</dbReference>
<dbReference type="Proteomes" id="UP000198793">
    <property type="component" value="Unassembled WGS sequence"/>
</dbReference>
<evidence type="ECO:0000256" key="8">
    <source>
        <dbReference type="ARBA" id="ARBA00076680"/>
    </source>
</evidence>
<dbReference type="Pfam" id="PF00465">
    <property type="entry name" value="Fe-ADH"/>
    <property type="match status" value="1"/>
</dbReference>
<dbReference type="Pfam" id="PF25137">
    <property type="entry name" value="ADH_Fe_C"/>
    <property type="match status" value="1"/>
</dbReference>
<dbReference type="InterPro" id="IPR018211">
    <property type="entry name" value="ADH_Fe_CS"/>
</dbReference>
<organism evidence="11 12">
    <name type="scientific">Aureimonas jatrophae</name>
    <dbReference type="NCBI Taxonomy" id="1166073"/>
    <lineage>
        <taxon>Bacteria</taxon>
        <taxon>Pseudomonadati</taxon>
        <taxon>Pseudomonadota</taxon>
        <taxon>Alphaproteobacteria</taxon>
        <taxon>Hyphomicrobiales</taxon>
        <taxon>Aurantimonadaceae</taxon>
        <taxon>Aureimonas</taxon>
    </lineage>
</organism>
<keyword evidence="4" id="KW-0520">NAD</keyword>
<dbReference type="RefSeq" id="WP_090669784.1">
    <property type="nucleotide sequence ID" value="NZ_FNIT01000002.1"/>
</dbReference>
<dbReference type="Gene3D" id="3.40.50.1970">
    <property type="match status" value="1"/>
</dbReference>
<dbReference type="InterPro" id="IPR039697">
    <property type="entry name" value="Alcohol_dehydrogenase_Fe"/>
</dbReference>
<evidence type="ECO:0000256" key="7">
    <source>
        <dbReference type="ARBA" id="ARBA00074848"/>
    </source>
</evidence>
<dbReference type="GO" id="GO:0046872">
    <property type="term" value="F:metal ion binding"/>
    <property type="evidence" value="ECO:0007669"/>
    <property type="project" value="InterPro"/>
</dbReference>